<feature type="transmembrane region" description="Helical" evidence="5">
    <location>
        <begin position="340"/>
        <end position="365"/>
    </location>
</feature>
<feature type="transmembrane region" description="Helical" evidence="5">
    <location>
        <begin position="139"/>
        <end position="161"/>
    </location>
</feature>
<reference evidence="7" key="2">
    <citation type="submission" date="2021-09" db="EMBL/GenBank/DDBJ databases">
        <authorList>
            <person name="Gilroy R."/>
        </authorList>
    </citation>
    <scope>NUCLEOTIDE SEQUENCE</scope>
    <source>
        <strain evidence="7">7318</strain>
    </source>
</reference>
<accession>A0A921L9V8</accession>
<dbReference type="EMBL" id="DYVR01000191">
    <property type="protein sequence ID" value="HJF85396.1"/>
    <property type="molecule type" value="Genomic_DNA"/>
</dbReference>
<feature type="transmembrane region" description="Helical" evidence="5">
    <location>
        <begin position="12"/>
        <end position="37"/>
    </location>
</feature>
<keyword evidence="4 5" id="KW-0472">Membrane</keyword>
<keyword evidence="3 5" id="KW-1133">Transmembrane helix</keyword>
<keyword evidence="2 5" id="KW-0812">Transmembrane</keyword>
<comment type="similarity">
    <text evidence="5">Belongs to the binding-protein-dependent transport system permease family.</text>
</comment>
<dbReference type="Gene3D" id="1.10.3720.10">
    <property type="entry name" value="MetI-like"/>
    <property type="match status" value="2"/>
</dbReference>
<dbReference type="Proteomes" id="UP000780768">
    <property type="component" value="Unassembled WGS sequence"/>
</dbReference>
<feature type="transmembrane region" description="Helical" evidence="5">
    <location>
        <begin position="472"/>
        <end position="493"/>
    </location>
</feature>
<feature type="transmembrane region" description="Helical" evidence="5">
    <location>
        <begin position="411"/>
        <end position="430"/>
    </location>
</feature>
<feature type="transmembrane region" description="Helical" evidence="5">
    <location>
        <begin position="513"/>
        <end position="535"/>
    </location>
</feature>
<feature type="transmembrane region" description="Helical" evidence="5">
    <location>
        <begin position="98"/>
        <end position="119"/>
    </location>
</feature>
<feature type="transmembrane region" description="Helical" evidence="5">
    <location>
        <begin position="377"/>
        <end position="399"/>
    </location>
</feature>
<gene>
    <name evidence="7" type="ORF">K8V65_07035</name>
</gene>
<dbReference type="Pfam" id="PF00528">
    <property type="entry name" value="BPD_transp_1"/>
    <property type="match status" value="2"/>
</dbReference>
<keyword evidence="5" id="KW-0813">Transport</keyword>
<dbReference type="GO" id="GO:0005886">
    <property type="term" value="C:plasma membrane"/>
    <property type="evidence" value="ECO:0007669"/>
    <property type="project" value="UniProtKB-SubCell"/>
</dbReference>
<evidence type="ECO:0000256" key="1">
    <source>
        <dbReference type="ARBA" id="ARBA00004141"/>
    </source>
</evidence>
<dbReference type="CDD" id="cd06261">
    <property type="entry name" value="TM_PBP2"/>
    <property type="match status" value="2"/>
</dbReference>
<feature type="transmembrane region" description="Helical" evidence="5">
    <location>
        <begin position="244"/>
        <end position="265"/>
    </location>
</feature>
<protein>
    <submittedName>
        <fullName evidence="7">ABC transporter permease subunit</fullName>
    </submittedName>
</protein>
<evidence type="ECO:0000313" key="8">
    <source>
        <dbReference type="Proteomes" id="UP000780768"/>
    </source>
</evidence>
<reference evidence="7" key="1">
    <citation type="journal article" date="2021" name="PeerJ">
        <title>Extensive microbial diversity within the chicken gut microbiome revealed by metagenomics and culture.</title>
        <authorList>
            <person name="Gilroy R."/>
            <person name="Ravi A."/>
            <person name="Getino M."/>
            <person name="Pursley I."/>
            <person name="Horton D.L."/>
            <person name="Alikhan N.F."/>
            <person name="Baker D."/>
            <person name="Gharbi K."/>
            <person name="Hall N."/>
            <person name="Watson M."/>
            <person name="Adriaenssens E.M."/>
            <person name="Foster-Nyarko E."/>
            <person name="Jarju S."/>
            <person name="Secka A."/>
            <person name="Antonio M."/>
            <person name="Oren A."/>
            <person name="Chaudhuri R.R."/>
            <person name="La Ragione R."/>
            <person name="Hildebrand F."/>
            <person name="Pallen M.J."/>
        </authorList>
    </citation>
    <scope>NUCLEOTIDE SEQUENCE</scope>
    <source>
        <strain evidence="7">7318</strain>
    </source>
</reference>
<evidence type="ECO:0000313" key="7">
    <source>
        <dbReference type="EMBL" id="HJF85396.1"/>
    </source>
</evidence>
<dbReference type="PANTHER" id="PTHR43496">
    <property type="entry name" value="PROTEIN LPLB"/>
    <property type="match status" value="1"/>
</dbReference>
<feature type="transmembrane region" description="Helical" evidence="5">
    <location>
        <begin position="194"/>
        <end position="215"/>
    </location>
</feature>
<dbReference type="InterPro" id="IPR000515">
    <property type="entry name" value="MetI-like"/>
</dbReference>
<dbReference type="AlphaFoldDB" id="A0A921L9V8"/>
<evidence type="ECO:0000256" key="5">
    <source>
        <dbReference type="RuleBase" id="RU363032"/>
    </source>
</evidence>
<dbReference type="InterPro" id="IPR035906">
    <property type="entry name" value="MetI-like_sf"/>
</dbReference>
<evidence type="ECO:0000256" key="3">
    <source>
        <dbReference type="ARBA" id="ARBA00022989"/>
    </source>
</evidence>
<organism evidence="7 8">
    <name type="scientific">Megamonas hypermegale</name>
    <dbReference type="NCBI Taxonomy" id="158847"/>
    <lineage>
        <taxon>Bacteria</taxon>
        <taxon>Bacillati</taxon>
        <taxon>Bacillota</taxon>
        <taxon>Negativicutes</taxon>
        <taxon>Selenomonadales</taxon>
        <taxon>Selenomonadaceae</taxon>
        <taxon>Megamonas</taxon>
    </lineage>
</organism>
<dbReference type="PROSITE" id="PS50928">
    <property type="entry name" value="ABC_TM1"/>
    <property type="match status" value="2"/>
</dbReference>
<dbReference type="SUPFAM" id="SSF161098">
    <property type="entry name" value="MetI-like"/>
    <property type="match status" value="2"/>
</dbReference>
<evidence type="ECO:0000259" key="6">
    <source>
        <dbReference type="PROSITE" id="PS50928"/>
    </source>
</evidence>
<sequence>MSTLLKGRELKAIFIAVLAIFAAFLALPFVEIIYQAFSTGGGFGFDHFATMLSERNFATAFGNSITIASVSALISTILAFILAYTIHYTNLNGKLKKAIQVLALAPMFLPTITYGFAIIYSLGKQGFLTKNLGINIDIYGFNGLLIGYLIYTLPIAFLLIFNAMKYIDKKFMIVSKVMGDSNLKTFLQTIIRPLLGTMAASFVQCFFLCFTDYGIPASVGGQYQVIATVLYEQMMGSIPDFNRGAVVAIVMLLPSIISIALLCYLQKYNVRYSKISQIELKVNKLRDAFWGALSAIILVMVLSMFIVIFLMPFIQEWPYRMAFTTEHISSILSDSAIIDVYLNSLFVAALTAVIGLFVSYGAALITARSSLAGSSKFTVNSIALITNTIPGMVIGIAYLMLFSGSTLQNTFALIIICNVVHFFSTPYLMLKSSLEKLNKSWENTALLMGDSWFKTLRRIITPNIKTTILEVLGYYFVNAMVTISAVIFIAGAQTMVITAKIKELQYFGKFNEIFVLSILILLTNLVVKGLLGLLAKKRVTVKKENNNKITKTKGELAV</sequence>
<dbReference type="GO" id="GO:0055085">
    <property type="term" value="P:transmembrane transport"/>
    <property type="evidence" value="ECO:0007669"/>
    <property type="project" value="InterPro"/>
</dbReference>
<feature type="domain" description="ABC transmembrane type-1" evidence="6">
    <location>
        <begin position="341"/>
        <end position="531"/>
    </location>
</feature>
<feature type="transmembrane region" description="Helical" evidence="5">
    <location>
        <begin position="288"/>
        <end position="314"/>
    </location>
</feature>
<dbReference type="PANTHER" id="PTHR43496:SF1">
    <property type="entry name" value="POLYGALACTURONAN_RHAMNOGALACTURONAN TRANSPORT SYSTEM PERMEASE PROTEIN YTEP"/>
    <property type="match status" value="1"/>
</dbReference>
<name>A0A921L9V8_9FIRM</name>
<comment type="caution">
    <text evidence="7">The sequence shown here is derived from an EMBL/GenBank/DDBJ whole genome shotgun (WGS) entry which is preliminary data.</text>
</comment>
<feature type="domain" description="ABC transmembrane type-1" evidence="6">
    <location>
        <begin position="61"/>
        <end position="262"/>
    </location>
</feature>
<proteinExistence type="inferred from homology"/>
<evidence type="ECO:0000256" key="2">
    <source>
        <dbReference type="ARBA" id="ARBA00022692"/>
    </source>
</evidence>
<dbReference type="RefSeq" id="WP_289548827.1">
    <property type="nucleotide sequence ID" value="NZ_CAKMHU010000005.1"/>
</dbReference>
<comment type="subcellular location">
    <subcellularLocation>
        <location evidence="5">Cell membrane</location>
        <topology evidence="5">Multi-pass membrane protein</topology>
    </subcellularLocation>
    <subcellularLocation>
        <location evidence="1">Membrane</location>
        <topology evidence="1">Multi-pass membrane protein</topology>
    </subcellularLocation>
</comment>
<feature type="transmembrane region" description="Helical" evidence="5">
    <location>
        <begin position="57"/>
        <end position="86"/>
    </location>
</feature>
<evidence type="ECO:0000256" key="4">
    <source>
        <dbReference type="ARBA" id="ARBA00023136"/>
    </source>
</evidence>